<evidence type="ECO:0000313" key="1">
    <source>
        <dbReference type="EMBL" id="CAJ2650296.1"/>
    </source>
</evidence>
<reference evidence="1" key="1">
    <citation type="submission" date="2023-10" db="EMBL/GenBank/DDBJ databases">
        <authorList>
            <person name="Rodriguez Cubillos JULIANA M."/>
            <person name="De Vega J."/>
        </authorList>
    </citation>
    <scope>NUCLEOTIDE SEQUENCE</scope>
</reference>
<gene>
    <name evidence="1" type="ORF">MILVUS5_LOCUS18156</name>
</gene>
<dbReference type="EMBL" id="CASHSV030000109">
    <property type="protein sequence ID" value="CAJ2650296.1"/>
    <property type="molecule type" value="Genomic_DNA"/>
</dbReference>
<accession>A0ACB0K215</accession>
<dbReference type="Proteomes" id="UP001177021">
    <property type="component" value="Unassembled WGS sequence"/>
</dbReference>
<comment type="caution">
    <text evidence="1">The sequence shown here is derived from an EMBL/GenBank/DDBJ whole genome shotgun (WGS) entry which is preliminary data.</text>
</comment>
<sequence length="162" mass="18313">MNKTQISNLRKKKKGDSSENALEDLNTDSTTVTGSSPKTKAKEVDFVDFKRRSKVRKHTDEIERSSNESKKSENLVIVQQKRRKLIHPNFNKSASFEDKNNDHGTSQILQLPLPNGSCNKDVMESCCTLVKQCGNGVKIEAEVQHIIDPIQHILKVRIVVML</sequence>
<proteinExistence type="predicted"/>
<evidence type="ECO:0000313" key="2">
    <source>
        <dbReference type="Proteomes" id="UP001177021"/>
    </source>
</evidence>
<keyword evidence="2" id="KW-1185">Reference proteome</keyword>
<organism evidence="1 2">
    <name type="scientific">Trifolium pratense</name>
    <name type="common">Red clover</name>
    <dbReference type="NCBI Taxonomy" id="57577"/>
    <lineage>
        <taxon>Eukaryota</taxon>
        <taxon>Viridiplantae</taxon>
        <taxon>Streptophyta</taxon>
        <taxon>Embryophyta</taxon>
        <taxon>Tracheophyta</taxon>
        <taxon>Spermatophyta</taxon>
        <taxon>Magnoliopsida</taxon>
        <taxon>eudicotyledons</taxon>
        <taxon>Gunneridae</taxon>
        <taxon>Pentapetalae</taxon>
        <taxon>rosids</taxon>
        <taxon>fabids</taxon>
        <taxon>Fabales</taxon>
        <taxon>Fabaceae</taxon>
        <taxon>Papilionoideae</taxon>
        <taxon>50 kb inversion clade</taxon>
        <taxon>NPAAA clade</taxon>
        <taxon>Hologalegina</taxon>
        <taxon>IRL clade</taxon>
        <taxon>Trifolieae</taxon>
        <taxon>Trifolium</taxon>
    </lineage>
</organism>
<name>A0ACB0K215_TRIPR</name>
<protein>
    <submittedName>
        <fullName evidence="1">Uncharacterized protein</fullName>
    </submittedName>
</protein>